<feature type="region of interest" description="Disordered" evidence="1">
    <location>
        <begin position="3774"/>
        <end position="4203"/>
    </location>
</feature>
<feature type="compositionally biased region" description="Polar residues" evidence="1">
    <location>
        <begin position="2463"/>
        <end position="2485"/>
    </location>
</feature>
<feature type="region of interest" description="Disordered" evidence="1">
    <location>
        <begin position="3126"/>
        <end position="3280"/>
    </location>
</feature>
<feature type="region of interest" description="Disordered" evidence="1">
    <location>
        <begin position="2314"/>
        <end position="2348"/>
    </location>
</feature>
<feature type="compositionally biased region" description="Basic and acidic residues" evidence="1">
    <location>
        <begin position="763"/>
        <end position="773"/>
    </location>
</feature>
<feature type="compositionally biased region" description="Basic and acidic residues" evidence="1">
    <location>
        <begin position="1904"/>
        <end position="1920"/>
    </location>
</feature>
<feature type="compositionally biased region" description="Basic and acidic residues" evidence="1">
    <location>
        <begin position="3844"/>
        <end position="3856"/>
    </location>
</feature>
<feature type="compositionally biased region" description="Basic and acidic residues" evidence="1">
    <location>
        <begin position="1539"/>
        <end position="1559"/>
    </location>
</feature>
<feature type="region of interest" description="Disordered" evidence="1">
    <location>
        <begin position="3447"/>
        <end position="3478"/>
    </location>
</feature>
<feature type="compositionally biased region" description="Polar residues" evidence="1">
    <location>
        <begin position="3914"/>
        <end position="3924"/>
    </location>
</feature>
<feature type="compositionally biased region" description="Basic and acidic residues" evidence="1">
    <location>
        <begin position="3925"/>
        <end position="3959"/>
    </location>
</feature>
<feature type="region of interest" description="Disordered" evidence="1">
    <location>
        <begin position="3031"/>
        <end position="3081"/>
    </location>
</feature>
<feature type="region of interest" description="Disordered" evidence="1">
    <location>
        <begin position="1871"/>
        <end position="2031"/>
    </location>
</feature>
<feature type="compositionally biased region" description="Polar residues" evidence="1">
    <location>
        <begin position="4078"/>
        <end position="4092"/>
    </location>
</feature>
<feature type="compositionally biased region" description="Gly residues" evidence="1">
    <location>
        <begin position="614"/>
        <end position="626"/>
    </location>
</feature>
<feature type="region of interest" description="Disordered" evidence="1">
    <location>
        <begin position="1456"/>
        <end position="1632"/>
    </location>
</feature>
<feature type="region of interest" description="Disordered" evidence="1">
    <location>
        <begin position="1339"/>
        <end position="1411"/>
    </location>
</feature>
<feature type="compositionally biased region" description="Basic and acidic residues" evidence="1">
    <location>
        <begin position="4150"/>
        <end position="4161"/>
    </location>
</feature>
<feature type="compositionally biased region" description="Polar residues" evidence="1">
    <location>
        <begin position="1774"/>
        <end position="1783"/>
    </location>
</feature>
<feature type="region of interest" description="Disordered" evidence="1">
    <location>
        <begin position="1238"/>
        <end position="1257"/>
    </location>
</feature>
<proteinExistence type="predicted"/>
<feature type="compositionally biased region" description="Low complexity" evidence="1">
    <location>
        <begin position="4066"/>
        <end position="4077"/>
    </location>
</feature>
<feature type="region of interest" description="Disordered" evidence="1">
    <location>
        <begin position="2381"/>
        <end position="2524"/>
    </location>
</feature>
<feature type="compositionally biased region" description="Polar residues" evidence="1">
    <location>
        <begin position="748"/>
        <end position="758"/>
    </location>
</feature>
<feature type="compositionally biased region" description="Basic and acidic residues" evidence="1">
    <location>
        <begin position="2422"/>
        <end position="2434"/>
    </location>
</feature>
<dbReference type="EMBL" id="DF237279">
    <property type="protein sequence ID" value="GAQ87082.1"/>
    <property type="molecule type" value="Genomic_DNA"/>
</dbReference>
<feature type="region of interest" description="Disordered" evidence="1">
    <location>
        <begin position="1272"/>
        <end position="1327"/>
    </location>
</feature>
<feature type="compositionally biased region" description="Basic and acidic residues" evidence="1">
    <location>
        <begin position="3041"/>
        <end position="3055"/>
    </location>
</feature>
<evidence type="ECO:0000313" key="2">
    <source>
        <dbReference type="EMBL" id="GAQ87082.1"/>
    </source>
</evidence>
<feature type="region of interest" description="Disordered" evidence="1">
    <location>
        <begin position="1078"/>
        <end position="1217"/>
    </location>
</feature>
<feature type="compositionally biased region" description="Polar residues" evidence="1">
    <location>
        <begin position="1180"/>
        <end position="1193"/>
    </location>
</feature>
<feature type="compositionally biased region" description="Basic and acidic residues" evidence="1">
    <location>
        <begin position="1482"/>
        <end position="1493"/>
    </location>
</feature>
<feature type="region of interest" description="Disordered" evidence="1">
    <location>
        <begin position="4246"/>
        <end position="4293"/>
    </location>
</feature>
<feature type="compositionally biased region" description="Basic and acidic residues" evidence="1">
    <location>
        <begin position="3600"/>
        <end position="3611"/>
    </location>
</feature>
<feature type="region of interest" description="Disordered" evidence="1">
    <location>
        <begin position="2838"/>
        <end position="2952"/>
    </location>
</feature>
<feature type="compositionally biased region" description="Basic and acidic residues" evidence="1">
    <location>
        <begin position="4116"/>
        <end position="4136"/>
    </location>
</feature>
<feature type="compositionally biased region" description="Basic and acidic residues" evidence="1">
    <location>
        <begin position="1282"/>
        <end position="1292"/>
    </location>
</feature>
<feature type="compositionally biased region" description="Basic and acidic residues" evidence="1">
    <location>
        <begin position="3469"/>
        <end position="3478"/>
    </location>
</feature>
<feature type="compositionally biased region" description="Basic and acidic residues" evidence="1">
    <location>
        <begin position="363"/>
        <end position="372"/>
    </location>
</feature>
<feature type="compositionally biased region" description="Basic and acidic residues" evidence="1">
    <location>
        <begin position="2320"/>
        <end position="2332"/>
    </location>
</feature>
<feature type="compositionally biased region" description="Basic and acidic residues" evidence="1">
    <location>
        <begin position="3774"/>
        <end position="3786"/>
    </location>
</feature>
<feature type="compositionally biased region" description="Low complexity" evidence="1">
    <location>
        <begin position="2381"/>
        <end position="2397"/>
    </location>
</feature>
<feature type="region of interest" description="Disordered" evidence="1">
    <location>
        <begin position="3590"/>
        <end position="3740"/>
    </location>
</feature>
<feature type="compositionally biased region" description="Basic and acidic residues" evidence="1">
    <location>
        <begin position="3177"/>
        <end position="3201"/>
    </location>
</feature>
<feature type="compositionally biased region" description="Basic and acidic residues" evidence="1">
    <location>
        <begin position="3225"/>
        <end position="3241"/>
    </location>
</feature>
<feature type="compositionally biased region" description="Basic and acidic residues" evidence="1">
    <location>
        <begin position="1391"/>
        <end position="1402"/>
    </location>
</feature>
<feature type="compositionally biased region" description="Basic and acidic residues" evidence="1">
    <location>
        <begin position="4269"/>
        <end position="4293"/>
    </location>
</feature>
<feature type="compositionally biased region" description="Polar residues" evidence="1">
    <location>
        <begin position="28"/>
        <end position="44"/>
    </location>
</feature>
<feature type="compositionally biased region" description="Basic and acidic residues" evidence="1">
    <location>
        <begin position="1004"/>
        <end position="1047"/>
    </location>
</feature>
<accession>A0A1Y1IAU4</accession>
<dbReference type="Gene3D" id="2.160.20.80">
    <property type="entry name" value="E3 ubiquitin-protein ligase SopA"/>
    <property type="match status" value="1"/>
</dbReference>
<feature type="region of interest" description="Disordered" evidence="1">
    <location>
        <begin position="1690"/>
        <end position="1803"/>
    </location>
</feature>
<feature type="region of interest" description="Disordered" evidence="1">
    <location>
        <begin position="598"/>
        <end position="837"/>
    </location>
</feature>
<feature type="compositionally biased region" description="Basic and acidic residues" evidence="1">
    <location>
        <begin position="1568"/>
        <end position="1578"/>
    </location>
</feature>
<feature type="region of interest" description="Disordered" evidence="1">
    <location>
        <begin position="3311"/>
        <end position="3389"/>
    </location>
</feature>
<feature type="compositionally biased region" description="Low complexity" evidence="1">
    <location>
        <begin position="1207"/>
        <end position="1216"/>
    </location>
</feature>
<feature type="region of interest" description="Disordered" evidence="1">
    <location>
        <begin position="904"/>
        <end position="1054"/>
    </location>
</feature>
<evidence type="ECO:0000313" key="3">
    <source>
        <dbReference type="Proteomes" id="UP000054558"/>
    </source>
</evidence>
<feature type="compositionally biased region" description="Polar residues" evidence="1">
    <location>
        <begin position="1692"/>
        <end position="1713"/>
    </location>
</feature>
<feature type="compositionally biased region" description="Basic and acidic residues" evidence="1">
    <location>
        <begin position="1609"/>
        <end position="1620"/>
    </location>
</feature>
<feature type="compositionally biased region" description="Polar residues" evidence="1">
    <location>
        <begin position="4043"/>
        <end position="4065"/>
    </location>
</feature>
<feature type="compositionally biased region" description="Polar residues" evidence="1">
    <location>
        <begin position="1507"/>
        <end position="1521"/>
    </location>
</feature>
<feature type="compositionally biased region" description="Acidic residues" evidence="1">
    <location>
        <begin position="3363"/>
        <end position="3380"/>
    </location>
</feature>
<feature type="region of interest" description="Disordered" evidence="1">
    <location>
        <begin position="2172"/>
        <end position="2197"/>
    </location>
</feature>
<feature type="compositionally biased region" description="Basic and acidic residues" evidence="1">
    <location>
        <begin position="908"/>
        <end position="922"/>
    </location>
</feature>
<name>A0A1Y1IAU4_KLENI</name>
<feature type="compositionally biased region" description="Basic and acidic residues" evidence="1">
    <location>
        <begin position="3263"/>
        <end position="3280"/>
    </location>
</feature>
<feature type="region of interest" description="Disordered" evidence="1">
    <location>
        <begin position="560"/>
        <end position="582"/>
    </location>
</feature>
<reference evidence="2 3" key="1">
    <citation type="journal article" date="2014" name="Nat. Commun.">
        <title>Klebsormidium flaccidum genome reveals primary factors for plant terrestrial adaptation.</title>
        <authorList>
            <person name="Hori K."/>
            <person name="Maruyama F."/>
            <person name="Fujisawa T."/>
            <person name="Togashi T."/>
            <person name="Yamamoto N."/>
            <person name="Seo M."/>
            <person name="Sato S."/>
            <person name="Yamada T."/>
            <person name="Mori H."/>
            <person name="Tajima N."/>
            <person name="Moriyama T."/>
            <person name="Ikeuchi M."/>
            <person name="Watanabe M."/>
            <person name="Wada H."/>
            <person name="Kobayashi K."/>
            <person name="Saito M."/>
            <person name="Masuda T."/>
            <person name="Sasaki-Sekimoto Y."/>
            <person name="Mashiguchi K."/>
            <person name="Awai K."/>
            <person name="Shimojima M."/>
            <person name="Masuda S."/>
            <person name="Iwai M."/>
            <person name="Nobusawa T."/>
            <person name="Narise T."/>
            <person name="Kondo S."/>
            <person name="Saito H."/>
            <person name="Sato R."/>
            <person name="Murakawa M."/>
            <person name="Ihara Y."/>
            <person name="Oshima-Yamada Y."/>
            <person name="Ohtaka K."/>
            <person name="Satoh M."/>
            <person name="Sonobe K."/>
            <person name="Ishii M."/>
            <person name="Ohtani R."/>
            <person name="Kanamori-Sato M."/>
            <person name="Honoki R."/>
            <person name="Miyazaki D."/>
            <person name="Mochizuki H."/>
            <person name="Umetsu J."/>
            <person name="Higashi K."/>
            <person name="Shibata D."/>
            <person name="Kamiya Y."/>
            <person name="Sato N."/>
            <person name="Nakamura Y."/>
            <person name="Tabata S."/>
            <person name="Ida S."/>
            <person name="Kurokawa K."/>
            <person name="Ohta H."/>
        </authorList>
    </citation>
    <scope>NUCLEOTIDE SEQUENCE [LARGE SCALE GENOMIC DNA]</scope>
    <source>
        <strain evidence="2 3">NIES-2285</strain>
    </source>
</reference>
<feature type="compositionally biased region" description="Acidic residues" evidence="1">
    <location>
        <begin position="3031"/>
        <end position="3040"/>
    </location>
</feature>
<sequence length="4356" mass="459088">MAPANQRPAFNLPDLRWLSPPKWKPPERNTQPALDQGTKPLSENATRKIQGATEPAQSRTPEKGSPPPRQRRLWDSFAARGESLVPFRQRNGTPLENENGDGTGKMEPAKINAGNSIPVRWPVPAVPMSLEPGAALEDTMTAASDVALASAEKSMGPALKDELCMQAIDETQSSAKPLSPPAQPFEVKLLVRERKVPAVQVLPPGTAPSVIVPAPLAVPPPSAEPPLTPPEVIARGRFFSPPCAARDRVLLSPSLRVGTTALRGRVADLISPGRPFRSPRSKFFSPPRYRGKLLKKNAAGGSGEEVVTGSLALGCSSGPFQGSAKTGGQTEGNRVRFWWLKERAELGRGCTVGEESSGGQAEAQRESSATERERVIFSWGKGSFSPDCQTAKDPEGLFARHDRKETRTYDESNTEVPLETGAERVGGRMVSNDVPSPAARTQLPTSTPTPLFLDTATAGEAANRAASQSWYRAEQESEMEDGDTQSVGSTESPVKFGGLLDGALGKLETLALACRLEDLKLAGGANRAAEENGMEVGLETGESGRGDKAGWEKADFKIEKTKRGHNAGTEEAVSETGGLDGDEEVALKLQGVKTDADIRVRANKTRRPRDKQNGVGGRKNGGGGSQAGPQSLPVPAKVCKDPPGTEDEPILVKNSQQTQQRISAADPALGLGFQHRRGIAFADADEKSDRSLDTGSVVASAEAVPQDRAASSGRSEELAGFESGVPGIAKAAPVPPNGQLKTAADGPRNTQRSANATEASVDGSKESAEDKSGNLDGVSDLIPNPADGSTDRESAPSSLWGGARGGSEPPKQKTDGKAELTDASEQGIPSGSAEESVAVTGVSISLCGRAEMVSTRGFEQAATDGQLEETALLGKQKLSAAEGMTQQTATQLPVSGYPLGAALGARFEGNRDDPDDLERCGGLEEQPSGSENAFEGDRSVKESTGLWIGDEGPVEQAMASGELESGERRENLEMGARTDGGLEFRDQMEGIVEKGRGSEVNPAKVERTEPEVERGESKGGDRKRGERAEGELDRDKQKRGLELERGEPTQQSLEDLAQLDWDSILSGDVDSCVRHLLDSPQCQRRSWASGEGTASRPISPPWKDRVRASAADGGLASPPASPPWKTNPPEMRLREGSPGATNKGPSGGSDSRPSSPPRKDPDPTIASGWGAISRPGSPLFRSQSLPTDPTSVGSPGAASLEPGGGLHSLLGSPPWSVQNFPEVNLLVGSPGAARDAFRRWTVPGSPGVPKPTETAGVRFRETRDVGFLRAVAGWEPGLGRKAGAERSGRARADSGGNARAEQELGPEAGGVTGPQQSGTVKANLDPLVKADYGAELVTRRAESSAAMDVPMGSEAERADSEDTSPAAPESAETEPDVEEFSSGVEPPRKRRDAERRSSDHLSRPRRLQPRPSCAALLLPCAPYDEDGCAEDHATWQPEKVAANRLRILVGPYADKEGIHTDGSEGLSPEVTPRCETAPGRRFFRDTDAPERVSKPSKLSFPVVSSEPAVSNALSATETGTLRPTEVLCSADYSPSVEVRSSRDAEIVRSSDVRSSRDADTLGPLDVRSSPDAETRRSSDLGQRSADAFPPADVRSSRDAETLGSPDVRFSTESETSRSLDVRSFPGPDTRHSSDILRSAGALFSADVSSCADAETLNSPDATTLQSADALPAEDPASPVLTAATTVAPPENFTGQISEAGLSSQAWGESTDQDSTGKRLTESVTVEPTDRVCLEEGPSRPVSGGMIDQSSAGKKPFGSASAESTGPDSGEESPFESTSLNGTARDSAGIELPRSSSAESTDQDFVEAIPFQSASVERTADSFVESELLRSVSEEFVERLSSGDWTGKNWAIGEILERFRVQRRAGSRFPVARRNNRASEGSLSSLSSAANRGRSARVSDPGSEDLDRGDTGAKTHDERARARQLTGQPVAQRNRAAEGSLSSLSSARDQGESARLSHPSASEVAAGDSEANFQEERTPTVTNQPEKTRAGISDSLGSAEKASVCEKPCSGGSPATRELEGEEVTPSLEPSENFVSQVSLVLRAGRGGVFGEDERTPRSQEMGEEGGASVLSGETGSGPEWVCEGELLGADEGTPESGKRQMKIAHPGSEEMAELQNSDGELERVEMTTPRGRTGDPERTLRALGTESADENELAGGDEPMGHVARAEHAYVGSIKGQNASGREEETGHSAAEERDREVTGGVLPGAVMEGREARLGIELGKAGNGAKGADRSVPVAVEKAAELRRTEAAGKNATAAERSVPVAVNAAELQRAKQAETELIKEVWVALSPRIWEPPAGLVPGPGDELEVFEFEASDGELEGTERVPAEPEVEKASGNGSIVQESGEGARLDEPCLEMNDLGGLSANGSSLDGTIVDGVIVGETSAGGSSVGGSSVDGTSGDGGGRDGTEPDGIELDGPSLDRTNLDRKRLDEPKVDGTGLDGNSPDGTAFGGSGLDGTELDGTSLRQTSLDSTTLDVRSDETSSTIANATGTGLGGTSLDGNSHEEVTRKGNVSSRSGPVSDGMSLLPKLKLGARAEKTAVPARTAERRSAAEAEAPAFAGELPELRAALKQVKTRVASSPERAKVKSPRKRNGFAATSLVNGRAVLGTTLSLARKQEIADVSVDSFLNWDFIVGGEESGGEGAVVAASESVCGAGLEIGNAGALESVSGRGLEVGALQPGSEGGLELGSGGCVEGVTEGKPKTVTADGFRSVTAGVSEADVTVSGGGSVTASGSETASKGEGELVFASGFNSASAPGLESASVNSVDSGFEGDVEPGSGSGFAAASTPGLQEMYAGELANSAAYTPERKGVADNRAVQGAAEKSGGFSLMTELHCAPLEGSPAEPQLGLVGDEGTESGTESARAGASSHRPESAVPSPEPPAVSSTEQSGRIQTQERGVKEPLGIQEADVAQPAHVREDDATEADVAGLDRKWEGDVAGPEAEVVTGAEDEWTEIASPELAWAEVQLLEKEGREIVVSSEARDENSVANLFVDGEAREETTAQKAREDSWRLSWTEGAERESIRAAWFETEESGFGESFEEESRSQEVEKEDFRLEGSTAETVPAEQAIGGDRRLQLTSVDGMPADGVKTLARLEGETVPKREAPSTVDEVPAEWVRKLWRNWAEGASTGQSSTIEGEDERGMTDSRSEADSGREVLPEKRALGEYIPVESTGGAKIRLDTGRRDANRNAGTEKERTERFTATEVAGTWNDEGLPPEGSGTENALEGRSETERGQGDRKWTLADALATNAETETGFRSSKTAEILDRKARSTESPEERPDPILLLFAQGGTSEIILSASVPFPVRAEPLMTEPEQIVERGGEELGGTRAESWTAETDQRRRGRESTDSRASDSVEVLLQGLVAEEDDVSGESGSESDEGSEAGRPKRVSFKFVTFDDGDDSSYDQRLLAAAQETRRASLSARGAELRASVAKLTRLLEDEEPLEVLGGWGSLPGSRKGQRSVSYTASRGRGEKQGLGEGLDEGRVRFVERGRMERRRSFDGGILRRDGKGVENVNGDDVSLTQSAFGGLEEVLKREWQGAEQGTAETENGTTEPLSGGATRFADCEQDYVDCKGIAADVTEKTADVIADRIGAEGDTTELEERKETEDGNIARHAVRQRGAPETSGLAEKGSGSRNAITAEDVSGTAEQSGASAASEERKVADSGAAELPAERQRRADRKSGRLVEQNEKELGTGSAERTEFEEWTGGPAYKPEGERKGVGAGLRTEQNRRSGTESLTVRAGLAALDPEVTSLRQEGPETEALFRAVEIAERRMSGRNQENSRHDQLNALGLEKTPAKTESPAPVELPPGFRKSVPTDAPLLSSTATTGIGVSDGPTGTLRMSEPGRERKEPKKEGGSQASKRKLSRISDGKRTGMQSVPAALSDGSGHSDPVPGRLFDITAKSAGSPQKKLPSVSTLRGQRPSSETDTKFRDSQSDSDQDHWSGWRILRKEPEAERRPRQTRKSSSRCREGEGPASESRIFQKAAAPERKRASGNGEGRAADERRVSLPVTKASRASDDVRMTNRAGSAASKKTNRPPAAPLSSQNANRRTSLSAPAQSPGTKTSLESSPRLSSGSKTSLENSPHLSSGSKTSRRSTPEPPDPFSNLISYDGTEPEARASEKGAFAKERARKVTSDRPPLGRLSGRARTKVDERAPERGDTSAAQRRASRDARPAAAAGKDSAARRTRATSDGLSGREGSPQISTASYVSLMLQKRAPTGALTSQAGPPAALASTLEPLSQVKATASSAGVPVTTGGKLRPAVGKGRSKLDPEVRRNSVQERQHRAEPLREEASYLVEETGPSGWDFAFNPFTKISRASDPGVGTGRKVADNSRWPVSAHLRQQALRRGSRGTRA</sequence>
<feature type="compositionally biased region" description="Basic and acidic residues" evidence="1">
    <location>
        <begin position="980"/>
        <end position="997"/>
    </location>
</feature>
<dbReference type="Proteomes" id="UP000054558">
    <property type="component" value="Unassembled WGS sequence"/>
</dbReference>
<feature type="compositionally biased region" description="Low complexity" evidence="1">
    <location>
        <begin position="1877"/>
        <end position="1892"/>
    </location>
</feature>
<feature type="region of interest" description="Disordered" evidence="1">
    <location>
        <begin position="463"/>
        <end position="490"/>
    </location>
</feature>
<feature type="compositionally biased region" description="Basic and acidic residues" evidence="1">
    <location>
        <begin position="2181"/>
        <end position="2197"/>
    </location>
</feature>
<dbReference type="OMA" id="NRNLGWG"/>
<feature type="compositionally biased region" description="Basic and acidic residues" evidence="1">
    <location>
        <begin position="3670"/>
        <end position="3702"/>
    </location>
</feature>
<gene>
    <name evidence="2" type="ORF">KFL_003300050</name>
</gene>
<feature type="region of interest" description="Disordered" evidence="1">
    <location>
        <begin position="1"/>
        <end position="107"/>
    </location>
</feature>
<feature type="compositionally biased region" description="Basic and acidic residues" evidence="1">
    <location>
        <begin position="1727"/>
        <end position="1737"/>
    </location>
</feature>
<keyword evidence="3" id="KW-1185">Reference proteome</keyword>
<protein>
    <submittedName>
        <fullName evidence="2">Uncharacterized protein</fullName>
    </submittedName>
</protein>
<feature type="compositionally biased region" description="Polar residues" evidence="1">
    <location>
        <begin position="3249"/>
        <end position="3261"/>
    </location>
</feature>
<feature type="compositionally biased region" description="Polar residues" evidence="1">
    <location>
        <begin position="2886"/>
        <end position="2896"/>
    </location>
</feature>
<feature type="compositionally biased region" description="Basic and acidic residues" evidence="1">
    <location>
        <begin position="3336"/>
        <end position="3352"/>
    </location>
</feature>
<feature type="region of interest" description="Disordered" evidence="1">
    <location>
        <begin position="2048"/>
        <end position="2138"/>
    </location>
</feature>
<feature type="compositionally biased region" description="Basic and acidic residues" evidence="1">
    <location>
        <begin position="810"/>
        <end position="820"/>
    </location>
</feature>
<organism evidence="2 3">
    <name type="scientific">Klebsormidium nitens</name>
    <name type="common">Green alga</name>
    <name type="synonym">Ulothrix nitens</name>
    <dbReference type="NCBI Taxonomy" id="105231"/>
    <lineage>
        <taxon>Eukaryota</taxon>
        <taxon>Viridiplantae</taxon>
        <taxon>Streptophyta</taxon>
        <taxon>Klebsormidiophyceae</taxon>
        <taxon>Klebsormidiales</taxon>
        <taxon>Klebsormidiaceae</taxon>
        <taxon>Klebsormidium</taxon>
    </lineage>
</organism>
<feature type="compositionally biased region" description="Polar residues" evidence="1">
    <location>
        <begin position="653"/>
        <end position="662"/>
    </location>
</feature>
<feature type="region of interest" description="Disordered" evidence="1">
    <location>
        <begin position="350"/>
        <end position="372"/>
    </location>
</feature>
<feature type="compositionally biased region" description="Basic and acidic residues" evidence="1">
    <location>
        <begin position="3140"/>
        <end position="3163"/>
    </location>
</feature>
<evidence type="ECO:0000256" key="1">
    <source>
        <dbReference type="SAM" id="MobiDB-lite"/>
    </source>
</evidence>
<feature type="compositionally biased region" description="Low complexity" evidence="1">
    <location>
        <begin position="3644"/>
        <end position="3655"/>
    </location>
</feature>